<keyword evidence="4" id="KW-1185">Reference proteome</keyword>
<evidence type="ECO:0000313" key="4">
    <source>
        <dbReference type="Proteomes" id="UP001303889"/>
    </source>
</evidence>
<proteinExistence type="predicted"/>
<dbReference type="AlphaFoldDB" id="A0AAN6RQA5"/>
<feature type="compositionally biased region" description="Low complexity" evidence="2">
    <location>
        <begin position="106"/>
        <end position="119"/>
    </location>
</feature>
<comment type="caution">
    <text evidence="3">The sequence shown here is derived from an EMBL/GenBank/DDBJ whole genome shotgun (WGS) entry which is preliminary data.</text>
</comment>
<feature type="compositionally biased region" description="Basic and acidic residues" evidence="2">
    <location>
        <begin position="296"/>
        <end position="325"/>
    </location>
</feature>
<name>A0AAN6RQA5_9PEZI</name>
<accession>A0AAN6RQA5</accession>
<reference evidence="3" key="1">
    <citation type="journal article" date="2023" name="Mol. Phylogenet. Evol.">
        <title>Genome-scale phylogeny and comparative genomics of the fungal order Sordariales.</title>
        <authorList>
            <person name="Hensen N."/>
            <person name="Bonometti L."/>
            <person name="Westerberg I."/>
            <person name="Brannstrom I.O."/>
            <person name="Guillou S."/>
            <person name="Cros-Aarteil S."/>
            <person name="Calhoun S."/>
            <person name="Haridas S."/>
            <person name="Kuo A."/>
            <person name="Mondo S."/>
            <person name="Pangilinan J."/>
            <person name="Riley R."/>
            <person name="LaButti K."/>
            <person name="Andreopoulos B."/>
            <person name="Lipzen A."/>
            <person name="Chen C."/>
            <person name="Yan M."/>
            <person name="Daum C."/>
            <person name="Ng V."/>
            <person name="Clum A."/>
            <person name="Steindorff A."/>
            <person name="Ohm R.A."/>
            <person name="Martin F."/>
            <person name="Silar P."/>
            <person name="Natvig D.O."/>
            <person name="Lalanne C."/>
            <person name="Gautier V."/>
            <person name="Ament-Velasquez S.L."/>
            <person name="Kruys A."/>
            <person name="Hutchinson M.I."/>
            <person name="Powell A.J."/>
            <person name="Barry K."/>
            <person name="Miller A.N."/>
            <person name="Grigoriev I.V."/>
            <person name="Debuchy R."/>
            <person name="Gladieux P."/>
            <person name="Hiltunen Thoren M."/>
            <person name="Johannesson H."/>
        </authorList>
    </citation>
    <scope>NUCLEOTIDE SEQUENCE</scope>
    <source>
        <strain evidence="3">CBS 103.79</strain>
    </source>
</reference>
<feature type="region of interest" description="Disordered" evidence="2">
    <location>
        <begin position="191"/>
        <end position="236"/>
    </location>
</feature>
<feature type="region of interest" description="Disordered" evidence="2">
    <location>
        <begin position="269"/>
        <end position="345"/>
    </location>
</feature>
<feature type="compositionally biased region" description="Acidic residues" evidence="2">
    <location>
        <begin position="191"/>
        <end position="208"/>
    </location>
</feature>
<feature type="compositionally biased region" description="Acidic residues" evidence="2">
    <location>
        <begin position="286"/>
        <end position="295"/>
    </location>
</feature>
<organism evidence="3 4">
    <name type="scientific">Staphylotrichum tortipilum</name>
    <dbReference type="NCBI Taxonomy" id="2831512"/>
    <lineage>
        <taxon>Eukaryota</taxon>
        <taxon>Fungi</taxon>
        <taxon>Dikarya</taxon>
        <taxon>Ascomycota</taxon>
        <taxon>Pezizomycotina</taxon>
        <taxon>Sordariomycetes</taxon>
        <taxon>Sordariomycetidae</taxon>
        <taxon>Sordariales</taxon>
        <taxon>Chaetomiaceae</taxon>
        <taxon>Staphylotrichum</taxon>
    </lineage>
</organism>
<evidence type="ECO:0000256" key="1">
    <source>
        <dbReference type="SAM" id="Coils"/>
    </source>
</evidence>
<reference evidence="3" key="2">
    <citation type="submission" date="2023-05" db="EMBL/GenBank/DDBJ databases">
        <authorList>
            <consortium name="Lawrence Berkeley National Laboratory"/>
            <person name="Steindorff A."/>
            <person name="Hensen N."/>
            <person name="Bonometti L."/>
            <person name="Westerberg I."/>
            <person name="Brannstrom I.O."/>
            <person name="Guillou S."/>
            <person name="Cros-Aarteil S."/>
            <person name="Calhoun S."/>
            <person name="Haridas S."/>
            <person name="Kuo A."/>
            <person name="Mondo S."/>
            <person name="Pangilinan J."/>
            <person name="Riley R."/>
            <person name="Labutti K."/>
            <person name="Andreopoulos B."/>
            <person name="Lipzen A."/>
            <person name="Chen C."/>
            <person name="Yanf M."/>
            <person name="Daum C."/>
            <person name="Ng V."/>
            <person name="Clum A."/>
            <person name="Ohm R."/>
            <person name="Martin F."/>
            <person name="Silar P."/>
            <person name="Natvig D."/>
            <person name="Lalanne C."/>
            <person name="Gautier V."/>
            <person name="Ament-Velasquez S.L."/>
            <person name="Kruys A."/>
            <person name="Hutchinson M.I."/>
            <person name="Powell A.J."/>
            <person name="Barry K."/>
            <person name="Miller A.N."/>
            <person name="Grigoriev I.V."/>
            <person name="Debuchy R."/>
            <person name="Gladieux P."/>
            <person name="Thoren M.H."/>
            <person name="Johannesson H."/>
        </authorList>
    </citation>
    <scope>NUCLEOTIDE SEQUENCE</scope>
    <source>
        <strain evidence="3">CBS 103.79</strain>
    </source>
</reference>
<dbReference type="EMBL" id="MU855779">
    <property type="protein sequence ID" value="KAK3899477.1"/>
    <property type="molecule type" value="Genomic_DNA"/>
</dbReference>
<feature type="compositionally biased region" description="Polar residues" evidence="2">
    <location>
        <begin position="62"/>
        <end position="75"/>
    </location>
</feature>
<evidence type="ECO:0000313" key="3">
    <source>
        <dbReference type="EMBL" id="KAK3899477.1"/>
    </source>
</evidence>
<feature type="region of interest" description="Disordered" evidence="2">
    <location>
        <begin position="398"/>
        <end position="482"/>
    </location>
</feature>
<feature type="compositionally biased region" description="Low complexity" evidence="2">
    <location>
        <begin position="24"/>
        <end position="40"/>
    </location>
</feature>
<gene>
    <name evidence="3" type="ORF">C8A05DRAFT_36896</name>
</gene>
<feature type="compositionally biased region" description="Basic residues" evidence="2">
    <location>
        <begin position="48"/>
        <end position="61"/>
    </location>
</feature>
<dbReference type="Proteomes" id="UP001303889">
    <property type="component" value="Unassembled WGS sequence"/>
</dbReference>
<feature type="compositionally biased region" description="Basic and acidic residues" evidence="2">
    <location>
        <begin position="271"/>
        <end position="285"/>
    </location>
</feature>
<evidence type="ECO:0000256" key="2">
    <source>
        <dbReference type="SAM" id="MobiDB-lite"/>
    </source>
</evidence>
<feature type="coiled-coil region" evidence="1">
    <location>
        <begin position="524"/>
        <end position="612"/>
    </location>
</feature>
<protein>
    <submittedName>
        <fullName evidence="3">Uncharacterized protein</fullName>
    </submittedName>
</protein>
<feature type="region of interest" description="Disordered" evidence="2">
    <location>
        <begin position="244"/>
        <end position="263"/>
    </location>
</feature>
<feature type="region of interest" description="Disordered" evidence="2">
    <location>
        <begin position="24"/>
        <end position="130"/>
    </location>
</feature>
<sequence length="716" mass="78372">MNDPDDGGTGSADDWEFMAMSPSISSLSSFSPEDFSLPPDTHAADRFPHHHHHHHQQHRRQNTPTQARQKQITPPLTNPPKTRAAPSIPIPHLHTPPPTSPRRRPGTGLDLLSRSSSSSRGGGGGGVGGTSAARLARLARLGAITPTSTSGLGLHVGIATGRGVGLGAGLPVSPLPAVPWREAIQAEAGEMEEAEGGEYDDDEYDEEHDDGRDEGYADDEDEGSQTHVGEGSAGFKEYESLRGYGASQRSESSRRGEVLIPAYDGAMEYEEERRAESGGSRREEESTNEYDDERQEEDHEAGSGEIREEEGRGSTREEGEWRTAESRSTQSPGQEDEGETLPPGRVLLMERLCDVIQRLSSVRVGGGMEADVIDVLNAKVDEMEDLLVLAEETAEAEATADLEMQDETEEPAAEPIDVEVEPEPEQEPEPAPEVSALDAQKASEGEEPSEAEARREDEPPAEEEDTETQEQQPRPVNGDMLTVPPVLQLDNQDLRDLSSPLPWLTSTFRYSDFSISPTHSHPELAAATNEALEAAKQAAQAQADMAERIAREAEKVNLELAEVVKKLQSRKEESDHLHALLVDRAESAAARILDLEKEVVDLEDDILANESELRHLRLKLRAVETLCHELVAADADPDLVQSIENWKADWVLVRDRMLERKKDRKERRVRLHRAGCVISSLEQRENETTLSSLGGLSMSVSMLGLGRGRQGHGVKG</sequence>
<feature type="compositionally biased region" description="Acidic residues" evidence="2">
    <location>
        <begin position="459"/>
        <end position="468"/>
    </location>
</feature>
<feature type="compositionally biased region" description="Acidic residues" evidence="2">
    <location>
        <begin position="398"/>
        <end position="430"/>
    </location>
</feature>
<feature type="compositionally biased region" description="Gly residues" evidence="2">
    <location>
        <begin position="120"/>
        <end position="129"/>
    </location>
</feature>
<keyword evidence="1" id="KW-0175">Coiled coil</keyword>